<feature type="coiled-coil region" evidence="1">
    <location>
        <begin position="433"/>
        <end position="495"/>
    </location>
</feature>
<proteinExistence type="predicted"/>
<dbReference type="Pfam" id="PF07695">
    <property type="entry name" value="7TMR-DISM_7TM"/>
    <property type="match status" value="1"/>
</dbReference>
<organism evidence="5 6">
    <name type="scientific">Chryseotalea sanaruensis</name>
    <dbReference type="NCBI Taxonomy" id="2482724"/>
    <lineage>
        <taxon>Bacteria</taxon>
        <taxon>Pseudomonadati</taxon>
        <taxon>Bacteroidota</taxon>
        <taxon>Cytophagia</taxon>
        <taxon>Cytophagales</taxon>
        <taxon>Chryseotaleaceae</taxon>
        <taxon>Chryseotalea</taxon>
    </lineage>
</organism>
<evidence type="ECO:0000256" key="2">
    <source>
        <dbReference type="SAM" id="Phobius"/>
    </source>
</evidence>
<dbReference type="Proteomes" id="UP000288227">
    <property type="component" value="Unassembled WGS sequence"/>
</dbReference>
<gene>
    <name evidence="5" type="ORF">SanaruYs_22470</name>
</gene>
<feature type="transmembrane region" description="Helical" evidence="2">
    <location>
        <begin position="327"/>
        <end position="351"/>
    </location>
</feature>
<feature type="domain" description="Signal transduction histidine kinase internal region" evidence="3">
    <location>
        <begin position="487"/>
        <end position="567"/>
    </location>
</feature>
<keyword evidence="1" id="KW-0175">Coiled coil</keyword>
<evidence type="ECO:0000259" key="3">
    <source>
        <dbReference type="Pfam" id="PF06580"/>
    </source>
</evidence>
<dbReference type="RefSeq" id="WP_127122669.1">
    <property type="nucleotide sequence ID" value="NZ_BHXQ01000004.1"/>
</dbReference>
<dbReference type="GO" id="GO:0000155">
    <property type="term" value="F:phosphorelay sensor kinase activity"/>
    <property type="evidence" value="ECO:0007669"/>
    <property type="project" value="InterPro"/>
</dbReference>
<keyword evidence="2" id="KW-0812">Transmembrane</keyword>
<evidence type="ECO:0008006" key="7">
    <source>
        <dbReference type="Google" id="ProtNLM"/>
    </source>
</evidence>
<feature type="transmembrane region" description="Helical" evidence="2">
    <location>
        <begin position="266"/>
        <end position="288"/>
    </location>
</feature>
<evidence type="ECO:0000256" key="1">
    <source>
        <dbReference type="SAM" id="Coils"/>
    </source>
</evidence>
<dbReference type="AlphaFoldDB" id="A0A401UAV4"/>
<dbReference type="InterPro" id="IPR036890">
    <property type="entry name" value="HATPase_C_sf"/>
</dbReference>
<feature type="transmembrane region" description="Helical" evidence="2">
    <location>
        <begin position="300"/>
        <end position="321"/>
    </location>
</feature>
<name>A0A401UAV4_9BACT</name>
<dbReference type="InterPro" id="IPR010559">
    <property type="entry name" value="Sig_transdc_His_kin_internal"/>
</dbReference>
<dbReference type="OrthoDB" id="6190788at2"/>
<feature type="domain" description="7TM-DISM receptor extracellular" evidence="4">
    <location>
        <begin position="202"/>
        <end position="417"/>
    </location>
</feature>
<dbReference type="SUPFAM" id="SSF55874">
    <property type="entry name" value="ATPase domain of HSP90 chaperone/DNA topoisomerase II/histidine kinase"/>
    <property type="match status" value="1"/>
</dbReference>
<evidence type="ECO:0000313" key="5">
    <source>
        <dbReference type="EMBL" id="GCC52015.1"/>
    </source>
</evidence>
<feature type="transmembrane region" description="Helical" evidence="2">
    <location>
        <begin position="358"/>
        <end position="378"/>
    </location>
</feature>
<dbReference type="EMBL" id="BHXQ01000004">
    <property type="protein sequence ID" value="GCC52015.1"/>
    <property type="molecule type" value="Genomic_DNA"/>
</dbReference>
<feature type="transmembrane region" description="Helical" evidence="2">
    <location>
        <begin position="398"/>
        <end position="418"/>
    </location>
</feature>
<dbReference type="Gene3D" id="3.30.565.10">
    <property type="entry name" value="Histidine kinase-like ATPase, C-terminal domain"/>
    <property type="match status" value="1"/>
</dbReference>
<dbReference type="GO" id="GO:0016020">
    <property type="term" value="C:membrane"/>
    <property type="evidence" value="ECO:0007669"/>
    <property type="project" value="InterPro"/>
</dbReference>
<keyword evidence="2" id="KW-0472">Membrane</keyword>
<dbReference type="PANTHER" id="PTHR34220:SF7">
    <property type="entry name" value="SENSOR HISTIDINE KINASE YPDA"/>
    <property type="match status" value="1"/>
</dbReference>
<evidence type="ECO:0000313" key="6">
    <source>
        <dbReference type="Proteomes" id="UP000288227"/>
    </source>
</evidence>
<evidence type="ECO:0000259" key="4">
    <source>
        <dbReference type="Pfam" id="PF07695"/>
    </source>
</evidence>
<keyword evidence="2" id="KW-1133">Transmembrane helix</keyword>
<comment type="caution">
    <text evidence="5">The sequence shown here is derived from an EMBL/GenBank/DDBJ whole genome shotgun (WGS) entry which is preliminary data.</text>
</comment>
<protein>
    <recommendedName>
        <fullName evidence="7">Signal transduction histidine kinase internal region domain-containing protein</fullName>
    </recommendedName>
</protein>
<dbReference type="InterPro" id="IPR050640">
    <property type="entry name" value="Bact_2-comp_sensor_kinase"/>
</dbReference>
<dbReference type="PANTHER" id="PTHR34220">
    <property type="entry name" value="SENSOR HISTIDINE KINASE YPDA"/>
    <property type="match status" value="1"/>
</dbReference>
<dbReference type="Pfam" id="PF06580">
    <property type="entry name" value="His_kinase"/>
    <property type="match status" value="1"/>
</dbReference>
<sequence>MNTVVNYTDMRVPKVCLLIVLLSITTHLRAQQSMESSEIYLLSEWNGQVRVCEIQGAKLLKTITVSANGDTVKQFIPFTCQTPSLADTIYTIGLTVRNDLETDEVIYFYSGFNDFVQVYIYNEGILEQKLKVGYRVPVNEATFEAHYFYTAFTLPSKADRELVVTIKNRAKKKAEFQLALHSETSFYKTIHIFRDTHTTSILLATFFQGALGFMVLFMAFLYFKNKQVIYLYYSFYLAFCVLYVMLNMPRLTLIGQWVDYWPWLRIYAIEPVQFFSFAAYNLFALELLQIKKADEKIYKIIWVMTVSYLVYIPAILIVQLVEAPAAIALPLFIGSRAIIFPVNLIVIIQVIRKVHSPIVKYFISGLSAFLLGGIVASYCYYEPTILPQFFPALKPSNIYQAGILLEVLCFSFALGYRIKLAEDERSKNHQAYVQQVEANRQMAENYSHKLEEEVLQRSEKIISITQEAEKEKASAQRSELERKLMEAEMMALRSQMNPHFLFNSLNSIKYFIMSNQNDKASGYLSRFSKLIRQILDHSRHNLISLEAELAALQLYLEIEANRFEGKFQFSINVSDEVNASAILIPPMLLQPFVENAIWHGLLNSESNEKKLGISVFDDEGTEDYVFIIEDNGIGRKHAKAIKATRVNTHKSVGMALTESRIELFNKNLNNDIRLEVQDLYEQEKAVGTRVIIRLKVKQEVRSI</sequence>
<keyword evidence="6" id="KW-1185">Reference proteome</keyword>
<reference evidence="5 6" key="1">
    <citation type="submission" date="2018-11" db="EMBL/GenBank/DDBJ databases">
        <title>Chryseotalea sanarue gen. nov., sp., nov., a member of the family Cytophagaceae, isolated from a brackish lake in Hamamatsu Japan.</title>
        <authorList>
            <person name="Maejima Y."/>
            <person name="Iino T."/>
            <person name="Muraguchi Y."/>
            <person name="Fukuda K."/>
            <person name="Ohkuma M."/>
            <person name="Moriuchi R."/>
            <person name="Dohra H."/>
            <person name="Kimbara K."/>
            <person name="Shintani M."/>
        </authorList>
    </citation>
    <scope>NUCLEOTIDE SEQUENCE [LARGE SCALE GENOMIC DNA]</scope>
    <source>
        <strain evidence="5 6">Ys</strain>
    </source>
</reference>
<feature type="transmembrane region" description="Helical" evidence="2">
    <location>
        <begin position="201"/>
        <end position="223"/>
    </location>
</feature>
<accession>A0A401UAV4</accession>
<feature type="transmembrane region" description="Helical" evidence="2">
    <location>
        <begin position="230"/>
        <end position="246"/>
    </location>
</feature>
<dbReference type="InterPro" id="IPR011623">
    <property type="entry name" value="7TMR_DISM_rcpt_extracell_dom1"/>
</dbReference>